<dbReference type="Pfam" id="PF05934">
    <property type="entry name" value="MCLC"/>
    <property type="match status" value="1"/>
</dbReference>
<dbReference type="GeneID" id="102802278"/>
<dbReference type="PANTHER" id="PTHR34093">
    <property type="entry name" value="CHLORIDE CHANNEL CLIC-LIKE PROTEIN 1"/>
    <property type="match status" value="1"/>
</dbReference>
<proteinExistence type="inferred from homology"/>
<feature type="transmembrane region" description="Helical" evidence="7">
    <location>
        <begin position="122"/>
        <end position="144"/>
    </location>
</feature>
<accession>A0ABM0MGV6</accession>
<evidence type="ECO:0000256" key="7">
    <source>
        <dbReference type="SAM" id="Phobius"/>
    </source>
</evidence>
<keyword evidence="6 7" id="KW-0472">Membrane</keyword>
<keyword evidence="4 7" id="KW-0812">Transmembrane</keyword>
<gene>
    <name evidence="9" type="primary">LOC102802278</name>
</gene>
<organism evidence="8 9">
    <name type="scientific">Saccoglossus kowalevskii</name>
    <name type="common">Acorn worm</name>
    <dbReference type="NCBI Taxonomy" id="10224"/>
    <lineage>
        <taxon>Eukaryota</taxon>
        <taxon>Metazoa</taxon>
        <taxon>Hemichordata</taxon>
        <taxon>Enteropneusta</taxon>
        <taxon>Harrimaniidae</taxon>
        <taxon>Saccoglossus</taxon>
    </lineage>
</organism>
<dbReference type="InterPro" id="IPR009231">
    <property type="entry name" value="Chloride_chnl_CLIC-like"/>
</dbReference>
<dbReference type="RefSeq" id="XP_006819247.1">
    <property type="nucleotide sequence ID" value="XM_006819184.1"/>
</dbReference>
<evidence type="ECO:0000256" key="4">
    <source>
        <dbReference type="ARBA" id="ARBA00022692"/>
    </source>
</evidence>
<protein>
    <recommendedName>
        <fullName evidence="3">Chloride channel CLIC-like protein 1</fullName>
    </recommendedName>
</protein>
<keyword evidence="8" id="KW-1185">Reference proteome</keyword>
<dbReference type="PANTHER" id="PTHR34093:SF1">
    <property type="entry name" value="CHLORIDE CHANNEL CLIC-LIKE PROTEIN 1"/>
    <property type="match status" value="1"/>
</dbReference>
<evidence type="ECO:0000256" key="3">
    <source>
        <dbReference type="ARBA" id="ARBA00015571"/>
    </source>
</evidence>
<comment type="similarity">
    <text evidence="2">Belongs to the chloride channel MCLC family.</text>
</comment>
<sequence>MSTRIIIISAVASVPWEWIRMYQNEVAKKASTLYQGVPAECLPQDIGVWLSIKSWLSWQFTWGHDPCYKYHHALIVDPVWEVTPVMAVCAAVTRCLTKPLEIIATGVGQSLQRLFTEIPSPWQPVILISVLLITVLFLIMICNYRFSIPLFMSLEPKRRDMPPRRRSSRIKAANSTNKYNNLSLCATPKNKRIVDN</sequence>
<evidence type="ECO:0000313" key="8">
    <source>
        <dbReference type="Proteomes" id="UP000694865"/>
    </source>
</evidence>
<evidence type="ECO:0000256" key="1">
    <source>
        <dbReference type="ARBA" id="ARBA00004141"/>
    </source>
</evidence>
<evidence type="ECO:0000256" key="6">
    <source>
        <dbReference type="ARBA" id="ARBA00023136"/>
    </source>
</evidence>
<name>A0ABM0MGV6_SACKO</name>
<evidence type="ECO:0000256" key="5">
    <source>
        <dbReference type="ARBA" id="ARBA00022989"/>
    </source>
</evidence>
<evidence type="ECO:0000256" key="2">
    <source>
        <dbReference type="ARBA" id="ARBA00005944"/>
    </source>
</evidence>
<dbReference type="Proteomes" id="UP000694865">
    <property type="component" value="Unplaced"/>
</dbReference>
<evidence type="ECO:0000313" key="9">
    <source>
        <dbReference type="RefSeq" id="XP_006819247.1"/>
    </source>
</evidence>
<reference evidence="9" key="1">
    <citation type="submission" date="2025-08" db="UniProtKB">
        <authorList>
            <consortium name="RefSeq"/>
        </authorList>
    </citation>
    <scope>IDENTIFICATION</scope>
    <source>
        <tissue evidence="9">Testes</tissue>
    </source>
</reference>
<comment type="subcellular location">
    <subcellularLocation>
        <location evidence="1">Membrane</location>
        <topology evidence="1">Multi-pass membrane protein</topology>
    </subcellularLocation>
</comment>
<keyword evidence="5 7" id="KW-1133">Transmembrane helix</keyword>